<keyword evidence="15" id="KW-1185">Reference proteome</keyword>
<keyword evidence="4" id="KW-0132">Cell division</keyword>
<dbReference type="InterPro" id="IPR019440">
    <property type="entry name" value="MAU2"/>
</dbReference>
<evidence type="ECO:0000256" key="3">
    <source>
        <dbReference type="ARBA" id="ARBA00008585"/>
    </source>
</evidence>
<dbReference type="Pfam" id="PF00191">
    <property type="entry name" value="Annexin"/>
    <property type="match status" value="4"/>
</dbReference>
<evidence type="ECO:0000256" key="4">
    <source>
        <dbReference type="ARBA" id="ARBA00022618"/>
    </source>
</evidence>
<dbReference type="PRINTS" id="PR00196">
    <property type="entry name" value="ANNEXIN"/>
</dbReference>
<dbReference type="InterPro" id="IPR001464">
    <property type="entry name" value="Annexin"/>
</dbReference>
<evidence type="ECO:0000256" key="2">
    <source>
        <dbReference type="ARBA" id="ARBA00007831"/>
    </source>
</evidence>
<dbReference type="SMART" id="SM00335">
    <property type="entry name" value="ANX"/>
    <property type="match status" value="4"/>
</dbReference>
<organism evidence="14 15">
    <name type="scientific">Daphnia magna</name>
    <dbReference type="NCBI Taxonomy" id="35525"/>
    <lineage>
        <taxon>Eukaryota</taxon>
        <taxon>Metazoa</taxon>
        <taxon>Ecdysozoa</taxon>
        <taxon>Arthropoda</taxon>
        <taxon>Crustacea</taxon>
        <taxon>Branchiopoda</taxon>
        <taxon>Diplostraca</taxon>
        <taxon>Cladocera</taxon>
        <taxon>Anomopoda</taxon>
        <taxon>Daphniidae</taxon>
        <taxon>Daphnia</taxon>
    </lineage>
</organism>
<dbReference type="EMBL" id="JAOYFB010000036">
    <property type="protein sequence ID" value="KAK4019879.1"/>
    <property type="molecule type" value="Genomic_DNA"/>
</dbReference>
<dbReference type="Gene3D" id="1.25.40.10">
    <property type="entry name" value="Tetratricopeptide repeat domain"/>
    <property type="match status" value="2"/>
</dbReference>
<evidence type="ECO:0000256" key="7">
    <source>
        <dbReference type="ARBA" id="ARBA00022803"/>
    </source>
</evidence>
<keyword evidence="11" id="KW-0131">Cell cycle</keyword>
<reference evidence="14 15" key="1">
    <citation type="journal article" date="2023" name="Nucleic Acids Res.">
        <title>The hologenome of Daphnia magna reveals possible DNA methylation and microbiome-mediated evolution of the host genome.</title>
        <authorList>
            <person name="Chaturvedi A."/>
            <person name="Li X."/>
            <person name="Dhandapani V."/>
            <person name="Marshall H."/>
            <person name="Kissane S."/>
            <person name="Cuenca-Cambronero M."/>
            <person name="Asole G."/>
            <person name="Calvet F."/>
            <person name="Ruiz-Romero M."/>
            <person name="Marangio P."/>
            <person name="Guigo R."/>
            <person name="Rago D."/>
            <person name="Mirbahai L."/>
            <person name="Eastwood N."/>
            <person name="Colbourne J.K."/>
            <person name="Zhou J."/>
            <person name="Mallon E."/>
            <person name="Orsini L."/>
        </authorList>
    </citation>
    <scope>NUCLEOTIDE SEQUENCE [LARGE SCALE GENOMIC DNA]</scope>
    <source>
        <strain evidence="14">LRV0_1</strain>
    </source>
</reference>
<proteinExistence type="inferred from homology"/>
<dbReference type="SUPFAM" id="SSF48452">
    <property type="entry name" value="TPR-like"/>
    <property type="match status" value="2"/>
</dbReference>
<evidence type="ECO:0000313" key="14">
    <source>
        <dbReference type="EMBL" id="KAK4019879.1"/>
    </source>
</evidence>
<evidence type="ECO:0000256" key="1">
    <source>
        <dbReference type="ARBA" id="ARBA00004642"/>
    </source>
</evidence>
<dbReference type="InterPro" id="IPR018502">
    <property type="entry name" value="Annexin_repeat"/>
</dbReference>
<keyword evidence="5 13" id="KW-0677">Repeat</keyword>
<evidence type="ECO:0000256" key="5">
    <source>
        <dbReference type="ARBA" id="ARBA00022737"/>
    </source>
</evidence>
<dbReference type="PROSITE" id="PS00223">
    <property type="entry name" value="ANNEXIN_1"/>
    <property type="match status" value="2"/>
</dbReference>
<name>A0ABR0A401_9CRUS</name>
<keyword evidence="8" id="KW-0159">Chromosome partition</keyword>
<keyword evidence="7" id="KW-0802">TPR repeat</keyword>
<comment type="function">
    <text evidence="12">Required for association of the cohesin complex with chromatin during interphase. Plays a role in sister chromatid cohesion and normal progression through prometaphase.</text>
</comment>
<keyword evidence="9 13" id="KW-0041">Annexin</keyword>
<comment type="similarity">
    <text evidence="2 13">Belongs to the annexin family.</text>
</comment>
<dbReference type="InterPro" id="IPR037104">
    <property type="entry name" value="Annexin_sf"/>
</dbReference>
<keyword evidence="6" id="KW-0498">Mitosis</keyword>
<evidence type="ECO:0000256" key="11">
    <source>
        <dbReference type="ARBA" id="ARBA00023306"/>
    </source>
</evidence>
<evidence type="ECO:0000256" key="6">
    <source>
        <dbReference type="ARBA" id="ARBA00022776"/>
    </source>
</evidence>
<comment type="domain">
    <text evidence="13">A pair of annexin repeats may form one binding site for calcium and phospholipid.</text>
</comment>
<dbReference type="PROSITE" id="PS51897">
    <property type="entry name" value="ANNEXIN_2"/>
    <property type="match status" value="4"/>
</dbReference>
<dbReference type="Gene3D" id="1.10.220.10">
    <property type="entry name" value="Annexin"/>
    <property type="match status" value="4"/>
</dbReference>
<dbReference type="Proteomes" id="UP001234178">
    <property type="component" value="Unassembled WGS sequence"/>
</dbReference>
<gene>
    <name evidence="14" type="ORF">OUZ56_001881</name>
</gene>
<keyword evidence="10" id="KW-0539">Nucleus</keyword>
<evidence type="ECO:0000256" key="12">
    <source>
        <dbReference type="ARBA" id="ARBA00025632"/>
    </source>
</evidence>
<comment type="similarity">
    <text evidence="3">Belongs to the SCC4/mau-2 family.</text>
</comment>
<dbReference type="InterPro" id="IPR011990">
    <property type="entry name" value="TPR-like_helical_dom_sf"/>
</dbReference>
<dbReference type="PANTHER" id="PTHR21394">
    <property type="entry name" value="MAU2 CHROMATID COHESION FACTOR HOMOLOG"/>
    <property type="match status" value="1"/>
</dbReference>
<evidence type="ECO:0000313" key="15">
    <source>
        <dbReference type="Proteomes" id="UP001234178"/>
    </source>
</evidence>
<protein>
    <recommendedName>
        <fullName evidence="13">Annexin</fullName>
    </recommendedName>
</protein>
<sequence length="915" mass="102300">MASTSSQDAWYLALLGLAEHFRVSTPPNIRMCVQCLQTVFTFKPPPRVEARTHLQLGNILVLYTKNVDLARSHLEQAWSLSQNIAAFDDIKYESASLLAELYEQQNQTNLAKPLLRKTIEMSQQNVFWHCRLLFQLAQIHSNERDYLSACGLLGVGADYAHISGAQYSRLLFTLSKCMLLLIDKKFNELHPLLAQVGPIIDNWQGSLQQKEYLKIFFLVLQVCQCLMSGQVKSVKPYLKQLQQSIQTITQPNLMPSDEDVSAGNSGDMFVWMSKEHLCVLVYVVTVMHSMQAGYMDKAQKYTEKAFLQIEKLKLSDNRSILTSFHILLLEHLILCRLVMGQKGQAIREVATAAQLCAAGPPRLLAAHSAQLHTLLGLYAMSMNSMEAAEAQLNVALRSTTDRELWTFANLNLAIVYLRMKREGDFNKLIENINPETLPSHSHSLRAAAFYVQGLQCFFQARYNEAKRYLRETLKMANAEDLNRLTSCSLVLLGHIFLSLGNSREAMNMVTPAMQLASKIPDVHIQLWASAILKDLYRMCGDGSREAEAYQTHANFSQLLMKDNYASHQSPEHALITWIEQPLTSFLQLGTMSLSGDMEEYAEVPTVVPAANFDAVADAHALRAAMKGFGTDEQVIIDILCLRSNAQRQAITEAYKKEFGRDLIADLKSELGGNFENVIIGLMLPTDEYCAKQLYKAMKGIGTSDDVLVEILCSRPYDEIVQIAAAYEKLYGSSLEADIQGDTSGPFQRLLVMALQGLRDNYAYDPAKAEEQAQILYNAGEGTVGTDENAFVEILGHAGQRHAYLIFQEYKKISGKTIEQAMESEMSGELLHGLLAMVKTVHNRPAYFAERLEAAMKGLGTDDDALIRIIVSRCEIDLANIKFEYERMHGKTLLSAVKGETSGDYRNALLALIGSA</sequence>
<dbReference type="SUPFAM" id="SSF47874">
    <property type="entry name" value="Annexin"/>
    <property type="match status" value="1"/>
</dbReference>
<evidence type="ECO:0000256" key="13">
    <source>
        <dbReference type="RuleBase" id="RU003540"/>
    </source>
</evidence>
<evidence type="ECO:0000256" key="8">
    <source>
        <dbReference type="ARBA" id="ARBA00022829"/>
    </source>
</evidence>
<dbReference type="InterPro" id="IPR018252">
    <property type="entry name" value="Annexin_repeat_CS"/>
</dbReference>
<evidence type="ECO:0000256" key="10">
    <source>
        <dbReference type="ARBA" id="ARBA00023242"/>
    </source>
</evidence>
<keyword evidence="13" id="KW-0106">Calcium</keyword>
<keyword evidence="13" id="KW-0111">Calcium/phospholipid-binding</keyword>
<comment type="caution">
    <text evidence="14">The sequence shown here is derived from an EMBL/GenBank/DDBJ whole genome shotgun (WGS) entry which is preliminary data.</text>
</comment>
<dbReference type="Pfam" id="PF10345">
    <property type="entry name" value="Cohesin_load"/>
    <property type="match status" value="1"/>
</dbReference>
<accession>A0ABR0A401</accession>
<comment type="subcellular location">
    <subcellularLocation>
        <location evidence="1">Nucleus</location>
        <location evidence="1">Nucleoplasm</location>
    </subcellularLocation>
</comment>
<evidence type="ECO:0000256" key="9">
    <source>
        <dbReference type="ARBA" id="ARBA00023216"/>
    </source>
</evidence>